<dbReference type="EMBL" id="VKHP01000295">
    <property type="protein sequence ID" value="NEV01991.1"/>
    <property type="molecule type" value="Genomic_DNA"/>
</dbReference>
<dbReference type="Proteomes" id="UP000468531">
    <property type="component" value="Unassembled WGS sequence"/>
</dbReference>
<proteinExistence type="predicted"/>
<evidence type="ECO:0000259" key="1">
    <source>
        <dbReference type="Pfam" id="PF13358"/>
    </source>
</evidence>
<keyword evidence="3" id="KW-1185">Reference proteome</keyword>
<feature type="domain" description="Tc1-like transposase DDE" evidence="1">
    <location>
        <begin position="2"/>
        <end position="80"/>
    </location>
</feature>
<organism evidence="2 3">
    <name type="scientific">Bradyrhizobium uaiense</name>
    <dbReference type="NCBI Taxonomy" id="2594946"/>
    <lineage>
        <taxon>Bacteria</taxon>
        <taxon>Pseudomonadati</taxon>
        <taxon>Pseudomonadota</taxon>
        <taxon>Alphaproteobacteria</taxon>
        <taxon>Hyphomicrobiales</taxon>
        <taxon>Nitrobacteraceae</taxon>
        <taxon>Bradyrhizobium</taxon>
    </lineage>
</organism>
<dbReference type="Pfam" id="PF13358">
    <property type="entry name" value="DDE_3"/>
    <property type="match status" value="1"/>
</dbReference>
<feature type="non-terminal residue" evidence="2">
    <location>
        <position position="1"/>
    </location>
</feature>
<dbReference type="GO" id="GO:0003676">
    <property type="term" value="F:nucleic acid binding"/>
    <property type="evidence" value="ECO:0007669"/>
    <property type="project" value="InterPro"/>
</dbReference>
<reference evidence="2 3" key="1">
    <citation type="journal article" date="2020" name="Arch. Microbiol.">
        <title>Bradyrhizobium uaiense sp. nov., a new highly efficient cowpea symbiont.</title>
        <authorList>
            <person name="Cabral Michel D."/>
            <person name="Azarias Guimaraes A."/>
            <person name="Martins da Costa E."/>
            <person name="Soares de Carvalho T."/>
            <person name="Balsanelli E."/>
            <person name="Willems A."/>
            <person name="Maltempi de Souza E."/>
            <person name="de Souza Moreira F.M."/>
        </authorList>
    </citation>
    <scope>NUCLEOTIDE SEQUENCE [LARGE SCALE GENOMIC DNA]</scope>
    <source>
        <strain evidence="2 3">UFLA 03-164</strain>
    </source>
</reference>
<dbReference type="InterPro" id="IPR038717">
    <property type="entry name" value="Tc1-like_DDE_dom"/>
</dbReference>
<dbReference type="RefSeq" id="WP_175068486.1">
    <property type="nucleotide sequence ID" value="NZ_VKHP01000295.1"/>
</dbReference>
<accession>A0A6P1BWD1</accession>
<dbReference type="InterPro" id="IPR036397">
    <property type="entry name" value="RNaseH_sf"/>
</dbReference>
<dbReference type="Gene3D" id="3.30.420.10">
    <property type="entry name" value="Ribonuclease H-like superfamily/Ribonuclease H"/>
    <property type="match status" value="1"/>
</dbReference>
<evidence type="ECO:0000313" key="2">
    <source>
        <dbReference type="EMBL" id="NEV01991.1"/>
    </source>
</evidence>
<protein>
    <submittedName>
        <fullName evidence="2">IS630 family transposase</fullName>
    </submittedName>
</protein>
<evidence type="ECO:0000313" key="3">
    <source>
        <dbReference type="Proteomes" id="UP000468531"/>
    </source>
</evidence>
<comment type="caution">
    <text evidence="2">The sequence shown here is derived from an EMBL/GenBank/DDBJ whole genome shotgun (WGS) entry which is preliminary data.</text>
</comment>
<name>A0A6P1BWD1_9BRAD</name>
<gene>
    <name evidence="2" type="ORF">FNJ47_41120</name>
</gene>
<sequence>LAFLRHSEANVPPQLDIHLVVDNYATHKHPKVRTWLARRPRGHIHFTPTYASWLNQVERFFALITQRAIRRGSFDSTADLVKKIDRFIRTHNADARPFVWTATADSILQKLARLCQRICGTEH</sequence>
<dbReference type="AlphaFoldDB" id="A0A6P1BWD1"/>